<sequence>MVAFFRPSPKLFPASLAEAFGCAFRRCFDWVPWSAMNDRVVERGRRRRWHGETLSPTFRPTVASVEMPV</sequence>
<organism evidence="1 2">
    <name type="scientific">Vanilla planifolia</name>
    <name type="common">Vanilla</name>
    <dbReference type="NCBI Taxonomy" id="51239"/>
    <lineage>
        <taxon>Eukaryota</taxon>
        <taxon>Viridiplantae</taxon>
        <taxon>Streptophyta</taxon>
        <taxon>Embryophyta</taxon>
        <taxon>Tracheophyta</taxon>
        <taxon>Spermatophyta</taxon>
        <taxon>Magnoliopsida</taxon>
        <taxon>Liliopsida</taxon>
        <taxon>Asparagales</taxon>
        <taxon>Orchidaceae</taxon>
        <taxon>Vanilloideae</taxon>
        <taxon>Vanilleae</taxon>
        <taxon>Vanilla</taxon>
    </lineage>
</organism>
<evidence type="ECO:0000313" key="1">
    <source>
        <dbReference type="EMBL" id="KAG0480304.1"/>
    </source>
</evidence>
<reference evidence="1 2" key="1">
    <citation type="journal article" date="2020" name="Nat. Food">
        <title>A phased Vanilla planifolia genome enables genetic improvement of flavour and production.</title>
        <authorList>
            <person name="Hasing T."/>
            <person name="Tang H."/>
            <person name="Brym M."/>
            <person name="Khazi F."/>
            <person name="Huang T."/>
            <person name="Chambers A.H."/>
        </authorList>
    </citation>
    <scope>NUCLEOTIDE SEQUENCE [LARGE SCALE GENOMIC DNA]</scope>
    <source>
        <tissue evidence="1">Leaf</tissue>
    </source>
</reference>
<dbReference type="AlphaFoldDB" id="A0A835QX27"/>
<dbReference type="OrthoDB" id="1668162at2759"/>
<dbReference type="EMBL" id="JADCNL010000005">
    <property type="protein sequence ID" value="KAG0480304.1"/>
    <property type="molecule type" value="Genomic_DNA"/>
</dbReference>
<comment type="caution">
    <text evidence="1">The sequence shown here is derived from an EMBL/GenBank/DDBJ whole genome shotgun (WGS) entry which is preliminary data.</text>
</comment>
<proteinExistence type="predicted"/>
<name>A0A835QX27_VANPL</name>
<keyword evidence="2" id="KW-1185">Reference proteome</keyword>
<gene>
    <name evidence="1" type="ORF">HPP92_011162</name>
</gene>
<evidence type="ECO:0000313" key="2">
    <source>
        <dbReference type="Proteomes" id="UP000636800"/>
    </source>
</evidence>
<protein>
    <submittedName>
        <fullName evidence="1">Uncharacterized protein</fullName>
    </submittedName>
</protein>
<accession>A0A835QX27</accession>
<dbReference type="Proteomes" id="UP000636800">
    <property type="component" value="Chromosome 5"/>
</dbReference>